<protein>
    <submittedName>
        <fullName evidence="4">BCCIP-like protein</fullName>
    </submittedName>
    <submittedName>
        <fullName evidence="3">Protein BCCIP -like protein</fullName>
    </submittedName>
</protein>
<dbReference type="PANTHER" id="PTHR13261">
    <property type="entry name" value="BRCA2 AND CDKN1A INTERACTING PROTEIN"/>
    <property type="match status" value="1"/>
</dbReference>
<comment type="similarity">
    <text evidence="1">Belongs to the BCP1 family.</text>
</comment>
<evidence type="ECO:0000313" key="4">
    <source>
        <dbReference type="EMBL" id="KPM10066.1"/>
    </source>
</evidence>
<dbReference type="EMBL" id="JXLN01014458">
    <property type="protein sequence ID" value="KPM10066.1"/>
    <property type="molecule type" value="Genomic_DNA"/>
</dbReference>
<proteinExistence type="inferred from homology"/>
<accession>A0A132AGD3</accession>
<feature type="region of interest" description="Disordered" evidence="2">
    <location>
        <begin position="1"/>
        <end position="84"/>
    </location>
</feature>
<dbReference type="GO" id="GO:0005634">
    <property type="term" value="C:nucleus"/>
    <property type="evidence" value="ECO:0007669"/>
    <property type="project" value="TreeGrafter"/>
</dbReference>
<dbReference type="InterPro" id="IPR025602">
    <property type="entry name" value="BCP1_family"/>
</dbReference>
<keyword evidence="6" id="KW-1185">Reference proteome</keyword>
<gene>
    <name evidence="4" type="ORF">QR98_0086130</name>
    <name evidence="3" type="ORF">SSS_7927</name>
</gene>
<name>A0A132AGD3_SARSC</name>
<evidence type="ECO:0000313" key="3">
    <source>
        <dbReference type="EMBL" id="KAF7494232.1"/>
    </source>
</evidence>
<sequence length="317" mass="36510">MSSKNQRKRIHANEEDESVSSQSNGKIGAKLPRKDYEIAGPNVNNGEDTNEDADGYEEEDYLEEEECLDESENQSDDDGDDESEIQVDFGAYNPSENDLDGIVMFLKQLWLKETINISNLASVIIDHSISLVLKQESSEQDEDEDDNVYGLITVIPFALKDDTNCVQAVKQAISHHLPEDNQIRKKLNDEKNKIVLVLHERFANLSPKISIPCYDQILNDLKDVRKESEYQFDYILMVCKLAKHQQEIIFTNGEEELFSENADETFEYSVVNQSSVKSEEFNLEKNDEQKLFEPYRKILLLSKDKWLQTIQSLKNQL</sequence>
<feature type="compositionally biased region" description="Acidic residues" evidence="2">
    <location>
        <begin position="48"/>
        <end position="84"/>
    </location>
</feature>
<reference evidence="3" key="3">
    <citation type="submission" date="2020-01" db="EMBL/GenBank/DDBJ databases">
        <authorList>
            <person name="Korhonen P.K.K."/>
            <person name="Guangxu M.G."/>
            <person name="Wang T.W."/>
            <person name="Stroehlein A.J.S."/>
            <person name="Young N.D."/>
            <person name="Ang C.-S.A."/>
            <person name="Fernando D.W.F."/>
            <person name="Lu H.L."/>
            <person name="Taylor S.T."/>
            <person name="Ehtesham M.E.M."/>
            <person name="Najaraj S.H.N."/>
            <person name="Harsha G.H.G."/>
            <person name="Madugundu A.M."/>
            <person name="Renuse S.R."/>
            <person name="Holt D.H."/>
            <person name="Pandey A.P."/>
            <person name="Papenfuss A.P."/>
            <person name="Gasser R.B.G."/>
            <person name="Fischer K.F."/>
        </authorList>
    </citation>
    <scope>NUCLEOTIDE SEQUENCE</scope>
    <source>
        <strain evidence="3">SSS_KF_BRIS2020</strain>
    </source>
</reference>
<dbReference type="Proteomes" id="UP000616769">
    <property type="component" value="Unassembled WGS sequence"/>
</dbReference>
<dbReference type="OrthoDB" id="27543at2759"/>
<dbReference type="VEuPathDB" id="VectorBase:SSCA005111"/>
<dbReference type="PANTHER" id="PTHR13261:SF0">
    <property type="entry name" value="BRCA2 AND CDKN1A-INTERACTING PROTEIN"/>
    <property type="match status" value="1"/>
</dbReference>
<feature type="compositionally biased region" description="Basic residues" evidence="2">
    <location>
        <begin position="1"/>
        <end position="10"/>
    </location>
</feature>
<dbReference type="EMBL" id="WVUK01000053">
    <property type="protein sequence ID" value="KAF7494232.1"/>
    <property type="molecule type" value="Genomic_DNA"/>
</dbReference>
<evidence type="ECO:0000313" key="7">
    <source>
        <dbReference type="Proteomes" id="UP000616769"/>
    </source>
</evidence>
<evidence type="ECO:0000313" key="6">
    <source>
        <dbReference type="Proteomes" id="UP000070412"/>
    </source>
</evidence>
<reference evidence="5" key="4">
    <citation type="submission" date="2022-06" db="UniProtKB">
        <authorList>
            <consortium name="EnsemblMetazoa"/>
        </authorList>
    </citation>
    <scope>IDENTIFICATION</scope>
</reference>
<reference evidence="4 7" key="1">
    <citation type="journal article" date="2015" name="Parasit. Vectors">
        <title>Draft genome of the scabies mite.</title>
        <authorList>
            <person name="Rider S.D.Jr."/>
            <person name="Morgan M.S."/>
            <person name="Arlian L.G."/>
        </authorList>
    </citation>
    <scope>NUCLEOTIDE SEQUENCE [LARGE SCALE GENOMIC DNA]</scope>
    <source>
        <strain evidence="4">Arlian Lab</strain>
    </source>
</reference>
<dbReference type="Proteomes" id="UP000070412">
    <property type="component" value="Unassembled WGS sequence"/>
</dbReference>
<evidence type="ECO:0000313" key="5">
    <source>
        <dbReference type="EnsemblMetazoa" id="KAF7494232.1"/>
    </source>
</evidence>
<organism evidence="4 7">
    <name type="scientific">Sarcoptes scabiei</name>
    <name type="common">Itch mite</name>
    <name type="synonym">Acarus scabiei</name>
    <dbReference type="NCBI Taxonomy" id="52283"/>
    <lineage>
        <taxon>Eukaryota</taxon>
        <taxon>Metazoa</taxon>
        <taxon>Ecdysozoa</taxon>
        <taxon>Arthropoda</taxon>
        <taxon>Chelicerata</taxon>
        <taxon>Arachnida</taxon>
        <taxon>Acari</taxon>
        <taxon>Acariformes</taxon>
        <taxon>Sarcoptiformes</taxon>
        <taxon>Astigmata</taxon>
        <taxon>Psoroptidia</taxon>
        <taxon>Sarcoptoidea</taxon>
        <taxon>Sarcoptidae</taxon>
        <taxon>Sarcoptinae</taxon>
        <taxon>Sarcoptes</taxon>
    </lineage>
</organism>
<reference evidence="6" key="2">
    <citation type="journal article" date="2020" name="PLoS Negl. Trop. Dis.">
        <title>High-quality nuclear genome for Sarcoptes scabiei-A critical resource for a neglected parasite.</title>
        <authorList>
            <person name="Korhonen P.K."/>
            <person name="Gasser R.B."/>
            <person name="Ma G."/>
            <person name="Wang T."/>
            <person name="Stroehlein A.J."/>
            <person name="Young N.D."/>
            <person name="Ang C.S."/>
            <person name="Fernando D.D."/>
            <person name="Lu H.C."/>
            <person name="Taylor S."/>
            <person name="Reynolds S.L."/>
            <person name="Mofiz E."/>
            <person name="Najaraj S.H."/>
            <person name="Gowda H."/>
            <person name="Madugundu A."/>
            <person name="Renuse S."/>
            <person name="Holt D."/>
            <person name="Pandey A."/>
            <person name="Papenfuss A.T."/>
            <person name="Fischer K."/>
        </authorList>
    </citation>
    <scope>NUCLEOTIDE SEQUENCE [LARGE SCALE GENOMIC DNA]</scope>
</reference>
<dbReference type="AlphaFoldDB" id="A0A132AGD3"/>
<evidence type="ECO:0000256" key="1">
    <source>
        <dbReference type="ARBA" id="ARBA00006781"/>
    </source>
</evidence>
<dbReference type="EnsemblMetazoa" id="SSS_7927s_mrna">
    <property type="protein sequence ID" value="KAF7494232.1"/>
    <property type="gene ID" value="SSS_7927"/>
</dbReference>
<evidence type="ECO:0000256" key="2">
    <source>
        <dbReference type="SAM" id="MobiDB-lite"/>
    </source>
</evidence>
<dbReference type="Pfam" id="PF13862">
    <property type="entry name" value="BCCIP"/>
    <property type="match status" value="1"/>
</dbReference>